<keyword evidence="6 12" id="KW-0547">Nucleotide-binding</keyword>
<dbReference type="Proteomes" id="UP000050417">
    <property type="component" value="Unassembled WGS sequence"/>
</dbReference>
<dbReference type="PANTHER" id="PTHR10584">
    <property type="entry name" value="SUGAR KINASE"/>
    <property type="match status" value="1"/>
</dbReference>
<feature type="binding site" evidence="12">
    <location>
        <begin position="11"/>
        <end position="13"/>
    </location>
    <ligand>
        <name>substrate</name>
    </ligand>
</feature>
<feature type="active site" description="Proton acceptor" evidence="12">
    <location>
        <position position="247"/>
    </location>
</feature>
<evidence type="ECO:0000259" key="13">
    <source>
        <dbReference type="Pfam" id="PF00294"/>
    </source>
</evidence>
<dbReference type="OrthoDB" id="9775849at2"/>
<keyword evidence="8 12" id="KW-0067">ATP-binding</keyword>
<feature type="binding site" evidence="12">
    <location>
        <begin position="246"/>
        <end position="247"/>
    </location>
    <ligand>
        <name>ATP</name>
        <dbReference type="ChEBI" id="CHEBI:30616"/>
    </ligand>
</feature>
<comment type="caution">
    <text evidence="12">Lacks conserved residue(s) required for the propagation of feature annotation.</text>
</comment>
<sequence length="302" mass="31559">MKKILVVGSLNMDLVVQAPRHPKVGETIFGSQFHTFPGGKGANQAVAAARIGAPVTMIGRVGADGFGQQLLEIAAQEGIDAQWIEAVSGQPTGLALITVSDDGQNTIVVISGANTCLTTSDLDAAESAFDEAAALVLQLEVPMPVNQRAVELAHQKNIPVLLNPAPAQQIPIEILRQVDILIPNQHELLLISNQPDMESAIQALLGLGVKQLVVTLGEDGALLVSARERQHIPAFKVTPVDTTAAGDSFVGALAVALTQGQPLPQAARFASAAAAISVTRPGAQPSLPIRSEVEKFLKEQNA</sequence>
<dbReference type="GO" id="GO:0046872">
    <property type="term" value="F:metal ion binding"/>
    <property type="evidence" value="ECO:0007669"/>
    <property type="project" value="UniProtKB-KW"/>
</dbReference>
<comment type="caution">
    <text evidence="14">The sequence shown here is derived from an EMBL/GenBank/DDBJ whole genome shotgun (WGS) entry which is preliminary data.</text>
</comment>
<dbReference type="GO" id="GO:0005524">
    <property type="term" value="F:ATP binding"/>
    <property type="evidence" value="ECO:0007669"/>
    <property type="project" value="UniProtKB-UniRule"/>
</dbReference>
<comment type="activity regulation">
    <text evidence="12">Activated by a monovalent cation that binds near, but not in, the active site. The most likely occupant of the site in vivo is potassium. Ion binding induces a conformational change that may alter substrate affinity.</text>
</comment>
<feature type="binding site" evidence="12">
    <location>
        <position position="247"/>
    </location>
    <ligand>
        <name>substrate</name>
    </ligand>
</feature>
<accession>A0A0P6XR03</accession>
<dbReference type="EMBL" id="LGCL01000040">
    <property type="protein sequence ID" value="KPL71984.1"/>
    <property type="molecule type" value="Genomic_DNA"/>
</dbReference>
<name>A0A0P6XR03_9CHLR</name>
<comment type="cofactor">
    <cofactor evidence="12">
        <name>Mg(2+)</name>
        <dbReference type="ChEBI" id="CHEBI:18420"/>
    </cofactor>
    <text evidence="12">Requires a divalent cation, most likely magnesium in vivo, as an electrophilic catalyst to aid phosphoryl group transfer. It is the chelate of the metal and the nucleotide that is the actual substrate.</text>
</comment>
<feature type="binding site" evidence="12">
    <location>
        <position position="282"/>
    </location>
    <ligand>
        <name>K(+)</name>
        <dbReference type="ChEBI" id="CHEBI:29103"/>
    </ligand>
</feature>
<evidence type="ECO:0000256" key="9">
    <source>
        <dbReference type="ARBA" id="ARBA00022842"/>
    </source>
</evidence>
<dbReference type="PANTHER" id="PTHR10584:SF166">
    <property type="entry name" value="RIBOKINASE"/>
    <property type="match status" value="1"/>
</dbReference>
<dbReference type="GO" id="GO:0004747">
    <property type="term" value="F:ribokinase activity"/>
    <property type="evidence" value="ECO:0007669"/>
    <property type="project" value="UniProtKB-UniRule"/>
</dbReference>
<keyword evidence="15" id="KW-1185">Reference proteome</keyword>
<feature type="binding site" evidence="12">
    <location>
        <position position="241"/>
    </location>
    <ligand>
        <name>K(+)</name>
        <dbReference type="ChEBI" id="CHEBI:29103"/>
    </ligand>
</feature>
<evidence type="ECO:0000256" key="3">
    <source>
        <dbReference type="ARBA" id="ARBA00016943"/>
    </source>
</evidence>
<feature type="binding site" evidence="12">
    <location>
        <position position="277"/>
    </location>
    <ligand>
        <name>K(+)</name>
        <dbReference type="ChEBI" id="CHEBI:29103"/>
    </ligand>
</feature>
<dbReference type="STRING" id="1134406.ADN00_15885"/>
<dbReference type="NCBIfam" id="TIGR02152">
    <property type="entry name" value="D_ribokin_bact"/>
    <property type="match status" value="1"/>
</dbReference>
<evidence type="ECO:0000313" key="14">
    <source>
        <dbReference type="EMBL" id="KPL71984.1"/>
    </source>
</evidence>
<dbReference type="InterPro" id="IPR011611">
    <property type="entry name" value="PfkB_dom"/>
</dbReference>
<keyword evidence="5 12" id="KW-0479">Metal-binding</keyword>
<keyword evidence="7 12" id="KW-0418">Kinase</keyword>
<comment type="similarity">
    <text evidence="12">Belongs to the carbohydrate kinase PfkB family. Ribokinase subfamily.</text>
</comment>
<evidence type="ECO:0000256" key="8">
    <source>
        <dbReference type="ARBA" id="ARBA00022840"/>
    </source>
</evidence>
<evidence type="ECO:0000256" key="7">
    <source>
        <dbReference type="ARBA" id="ARBA00022777"/>
    </source>
</evidence>
<evidence type="ECO:0000256" key="12">
    <source>
        <dbReference type="HAMAP-Rule" id="MF_01987"/>
    </source>
</evidence>
<dbReference type="EC" id="2.7.1.15" evidence="2 12"/>
<comment type="subcellular location">
    <subcellularLocation>
        <location evidence="12">Cytoplasm</location>
    </subcellularLocation>
</comment>
<dbReference type="UniPathway" id="UPA00916">
    <property type="reaction ID" value="UER00889"/>
</dbReference>
<dbReference type="GO" id="GO:0019303">
    <property type="term" value="P:D-ribose catabolic process"/>
    <property type="evidence" value="ECO:0007669"/>
    <property type="project" value="UniProtKB-UniRule"/>
</dbReference>
<dbReference type="SUPFAM" id="SSF53613">
    <property type="entry name" value="Ribokinase-like"/>
    <property type="match status" value="1"/>
</dbReference>
<dbReference type="InterPro" id="IPR002173">
    <property type="entry name" value="Carboh/pur_kinase_PfkB_CS"/>
</dbReference>
<dbReference type="PRINTS" id="PR00990">
    <property type="entry name" value="RIBOKINASE"/>
</dbReference>
<evidence type="ECO:0000256" key="2">
    <source>
        <dbReference type="ARBA" id="ARBA00012035"/>
    </source>
</evidence>
<protein>
    <recommendedName>
        <fullName evidence="3 12">Ribokinase</fullName>
        <shortName evidence="12">RK</shortName>
        <ecNumber evidence="2 12">2.7.1.15</ecNumber>
    </recommendedName>
</protein>
<comment type="subunit">
    <text evidence="12">Homodimer.</text>
</comment>
<comment type="similarity">
    <text evidence="1">Belongs to the carbohydrate kinase pfkB family.</text>
</comment>
<feature type="binding site" evidence="12">
    <location>
        <position position="243"/>
    </location>
    <ligand>
        <name>K(+)</name>
        <dbReference type="ChEBI" id="CHEBI:29103"/>
    </ligand>
</feature>
<dbReference type="InterPro" id="IPR029056">
    <property type="entry name" value="Ribokinase-like"/>
</dbReference>
<evidence type="ECO:0000256" key="4">
    <source>
        <dbReference type="ARBA" id="ARBA00022679"/>
    </source>
</evidence>
<evidence type="ECO:0000256" key="10">
    <source>
        <dbReference type="ARBA" id="ARBA00022958"/>
    </source>
</evidence>
<keyword evidence="4 12" id="KW-0808">Transferase</keyword>
<dbReference type="SMR" id="A0A0P6XR03"/>
<keyword evidence="10 12" id="KW-0630">Potassium</keyword>
<keyword evidence="9 12" id="KW-0460">Magnesium</keyword>
<keyword evidence="11 12" id="KW-0119">Carbohydrate metabolism</keyword>
<evidence type="ECO:0000256" key="5">
    <source>
        <dbReference type="ARBA" id="ARBA00022723"/>
    </source>
</evidence>
<dbReference type="PATRIC" id="fig|1134406.4.peg.3610"/>
<reference evidence="14 15" key="1">
    <citation type="submission" date="2015-07" db="EMBL/GenBank/DDBJ databases">
        <title>Genome sequence of Ornatilinea apprima DSM 23815.</title>
        <authorList>
            <person name="Hemp J."/>
            <person name="Ward L.M."/>
            <person name="Pace L.A."/>
            <person name="Fischer W.W."/>
        </authorList>
    </citation>
    <scope>NUCLEOTIDE SEQUENCE [LARGE SCALE GENOMIC DNA]</scope>
    <source>
        <strain evidence="14 15">P3M-1</strain>
    </source>
</reference>
<feature type="binding site" evidence="12">
    <location>
        <position position="286"/>
    </location>
    <ligand>
        <name>K(+)</name>
        <dbReference type="ChEBI" id="CHEBI:29103"/>
    </ligand>
</feature>
<keyword evidence="12" id="KW-0963">Cytoplasm</keyword>
<feature type="binding site" evidence="12">
    <location>
        <position position="184"/>
    </location>
    <ligand>
        <name>ATP</name>
        <dbReference type="ChEBI" id="CHEBI:30616"/>
    </ligand>
</feature>
<feature type="binding site" evidence="12">
    <location>
        <begin position="39"/>
        <end position="43"/>
    </location>
    <ligand>
        <name>substrate</name>
    </ligand>
</feature>
<dbReference type="InterPro" id="IPR011877">
    <property type="entry name" value="Ribokinase"/>
</dbReference>
<dbReference type="InterPro" id="IPR002139">
    <property type="entry name" value="Ribo/fructo_kinase"/>
</dbReference>
<dbReference type="CDD" id="cd01174">
    <property type="entry name" value="ribokinase"/>
    <property type="match status" value="1"/>
</dbReference>
<dbReference type="Pfam" id="PF00294">
    <property type="entry name" value="PfkB"/>
    <property type="match status" value="1"/>
</dbReference>
<evidence type="ECO:0000256" key="1">
    <source>
        <dbReference type="ARBA" id="ARBA00005380"/>
    </source>
</evidence>
<feature type="domain" description="Carbohydrate kinase PfkB" evidence="13">
    <location>
        <begin position="1"/>
        <end position="289"/>
    </location>
</feature>
<feature type="binding site" evidence="12">
    <location>
        <position position="140"/>
    </location>
    <ligand>
        <name>substrate</name>
    </ligand>
</feature>
<feature type="binding site" evidence="12">
    <location>
        <position position="280"/>
    </location>
    <ligand>
        <name>K(+)</name>
        <dbReference type="ChEBI" id="CHEBI:29103"/>
    </ligand>
</feature>
<dbReference type="Gene3D" id="3.40.1190.20">
    <property type="match status" value="1"/>
</dbReference>
<evidence type="ECO:0000313" key="15">
    <source>
        <dbReference type="Proteomes" id="UP000050417"/>
    </source>
</evidence>
<dbReference type="HAMAP" id="MF_01987">
    <property type="entry name" value="Ribokinase"/>
    <property type="match status" value="1"/>
</dbReference>
<dbReference type="GO" id="GO:0005829">
    <property type="term" value="C:cytosol"/>
    <property type="evidence" value="ECO:0007669"/>
    <property type="project" value="TreeGrafter"/>
</dbReference>
<evidence type="ECO:0000256" key="11">
    <source>
        <dbReference type="ARBA" id="ARBA00023277"/>
    </source>
</evidence>
<organism evidence="14 15">
    <name type="scientific">Ornatilinea apprima</name>
    <dbReference type="NCBI Taxonomy" id="1134406"/>
    <lineage>
        <taxon>Bacteria</taxon>
        <taxon>Bacillati</taxon>
        <taxon>Chloroflexota</taxon>
        <taxon>Anaerolineae</taxon>
        <taxon>Anaerolineales</taxon>
        <taxon>Anaerolineaceae</taxon>
        <taxon>Ornatilinea</taxon>
    </lineage>
</organism>
<gene>
    <name evidence="12" type="primary">rbsK</name>
    <name evidence="14" type="ORF">ADN00_15885</name>
</gene>
<evidence type="ECO:0000256" key="6">
    <source>
        <dbReference type="ARBA" id="ARBA00022741"/>
    </source>
</evidence>
<comment type="catalytic activity">
    <reaction evidence="12">
        <text>D-ribose + ATP = D-ribose 5-phosphate + ADP + H(+)</text>
        <dbReference type="Rhea" id="RHEA:13697"/>
        <dbReference type="ChEBI" id="CHEBI:15378"/>
        <dbReference type="ChEBI" id="CHEBI:30616"/>
        <dbReference type="ChEBI" id="CHEBI:47013"/>
        <dbReference type="ChEBI" id="CHEBI:78346"/>
        <dbReference type="ChEBI" id="CHEBI:456216"/>
        <dbReference type="EC" id="2.7.1.15"/>
    </reaction>
</comment>
<feature type="binding site" evidence="12">
    <location>
        <begin position="215"/>
        <end position="220"/>
    </location>
    <ligand>
        <name>ATP</name>
        <dbReference type="ChEBI" id="CHEBI:30616"/>
    </ligand>
</feature>
<dbReference type="RefSeq" id="WP_075064024.1">
    <property type="nucleotide sequence ID" value="NZ_LGCL01000040.1"/>
</dbReference>
<dbReference type="PROSITE" id="PS00584">
    <property type="entry name" value="PFKB_KINASES_2"/>
    <property type="match status" value="1"/>
</dbReference>
<comment type="pathway">
    <text evidence="12">Carbohydrate metabolism; D-ribose degradation; D-ribose 5-phosphate from beta-D-ribopyranose: step 2/2.</text>
</comment>
<comment type="function">
    <text evidence="12">Catalyzes the phosphorylation of ribose at O-5 in a reaction requiring ATP and magnesium. The resulting D-ribose-5-phosphate can then be used either for sythesis of nucleotides, histidine, and tryptophan, or as a component of the pentose phosphate pathway.</text>
</comment>
<dbReference type="AlphaFoldDB" id="A0A0P6XR03"/>
<proteinExistence type="inferred from homology"/>